<protein>
    <recommendedName>
        <fullName evidence="2">Circumsporozoite protein</fullName>
    </recommendedName>
</protein>
<evidence type="ECO:0000256" key="1">
    <source>
        <dbReference type="ARBA" id="ARBA00006241"/>
    </source>
</evidence>
<organism evidence="9 10">
    <name type="scientific">Cylindrotheca closterium</name>
    <dbReference type="NCBI Taxonomy" id="2856"/>
    <lineage>
        <taxon>Eukaryota</taxon>
        <taxon>Sar</taxon>
        <taxon>Stramenopiles</taxon>
        <taxon>Ochrophyta</taxon>
        <taxon>Bacillariophyta</taxon>
        <taxon>Bacillariophyceae</taxon>
        <taxon>Bacillariophycidae</taxon>
        <taxon>Bacillariales</taxon>
        <taxon>Bacillariaceae</taxon>
        <taxon>Cylindrotheca</taxon>
    </lineage>
</organism>
<evidence type="ECO:0000256" key="2">
    <source>
        <dbReference type="ARBA" id="ARBA00021911"/>
    </source>
</evidence>
<feature type="compositionally biased region" description="Basic and acidic residues" evidence="7">
    <location>
        <begin position="133"/>
        <end position="168"/>
    </location>
</feature>
<keyword evidence="8" id="KW-0472">Membrane</keyword>
<keyword evidence="8" id="KW-1133">Transmembrane helix</keyword>
<feature type="compositionally biased region" description="Low complexity" evidence="7">
    <location>
        <begin position="594"/>
        <end position="606"/>
    </location>
</feature>
<feature type="compositionally biased region" description="Basic residues" evidence="7">
    <location>
        <begin position="8"/>
        <end position="26"/>
    </location>
</feature>
<evidence type="ECO:0000256" key="3">
    <source>
        <dbReference type="ARBA" id="ARBA00022522"/>
    </source>
</evidence>
<evidence type="ECO:0000256" key="7">
    <source>
        <dbReference type="SAM" id="MobiDB-lite"/>
    </source>
</evidence>
<comment type="function">
    <text evidence="5">In the vertebrate host, binds to highly sulfated heparan sulfate proteoglycans (HSPGs) on the surface of host hepatocytes and is required for sporozoite invasion of the host hepatocytes.</text>
</comment>
<dbReference type="InterPro" id="IPR051860">
    <property type="entry name" value="Plasmodium_CSP_Invasion"/>
</dbReference>
<accession>A0AAD2JNZ3</accession>
<feature type="transmembrane region" description="Helical" evidence="8">
    <location>
        <begin position="351"/>
        <end position="371"/>
    </location>
</feature>
<feature type="compositionally biased region" description="Basic and acidic residues" evidence="7">
    <location>
        <begin position="323"/>
        <end position="339"/>
    </location>
</feature>
<dbReference type="NCBIfam" id="TIGR02167">
    <property type="entry name" value="Liste_lipo_26"/>
    <property type="match status" value="4"/>
</dbReference>
<evidence type="ECO:0000256" key="4">
    <source>
        <dbReference type="ARBA" id="ARBA00022737"/>
    </source>
</evidence>
<dbReference type="Pfam" id="PF03382">
    <property type="entry name" value="DUF285"/>
    <property type="match status" value="1"/>
</dbReference>
<keyword evidence="3" id="KW-0748">Sporozoite</keyword>
<dbReference type="InterPro" id="IPR011889">
    <property type="entry name" value="Liste_lipo_26"/>
</dbReference>
<feature type="region of interest" description="Disordered" evidence="7">
    <location>
        <begin position="594"/>
        <end position="790"/>
    </location>
</feature>
<feature type="region of interest" description="Disordered" evidence="7">
    <location>
        <begin position="303"/>
        <end position="339"/>
    </location>
</feature>
<evidence type="ECO:0000313" key="9">
    <source>
        <dbReference type="EMBL" id="CAJ1968389.1"/>
    </source>
</evidence>
<feature type="compositionally biased region" description="Basic residues" evidence="7">
    <location>
        <begin position="185"/>
        <end position="194"/>
    </location>
</feature>
<evidence type="ECO:0000256" key="8">
    <source>
        <dbReference type="SAM" id="Phobius"/>
    </source>
</evidence>
<dbReference type="PANTHER" id="PTHR44826">
    <property type="entry name" value="SPORE COAT PROTEIN SP85"/>
    <property type="match status" value="1"/>
</dbReference>
<feature type="compositionally biased region" description="Basic and acidic residues" evidence="7">
    <location>
        <begin position="98"/>
        <end position="109"/>
    </location>
</feature>
<reference evidence="9" key="1">
    <citation type="submission" date="2023-08" db="EMBL/GenBank/DDBJ databases">
        <authorList>
            <person name="Audoor S."/>
            <person name="Bilcke G."/>
        </authorList>
    </citation>
    <scope>NUCLEOTIDE SEQUENCE</scope>
</reference>
<feature type="compositionally biased region" description="Low complexity" evidence="7">
    <location>
        <begin position="697"/>
        <end position="730"/>
    </location>
</feature>
<feature type="compositionally biased region" description="Low complexity" evidence="7">
    <location>
        <begin position="670"/>
        <end position="685"/>
    </location>
</feature>
<feature type="region of interest" description="Disordered" evidence="7">
    <location>
        <begin position="376"/>
        <end position="395"/>
    </location>
</feature>
<keyword evidence="4" id="KW-0677">Repeat</keyword>
<comment type="caution">
    <text evidence="9">The sequence shown here is derived from an EMBL/GenBank/DDBJ whole genome shotgun (WGS) entry which is preliminary data.</text>
</comment>
<proteinExistence type="inferred from homology"/>
<feature type="region of interest" description="Disordered" evidence="7">
    <location>
        <begin position="215"/>
        <end position="251"/>
    </location>
</feature>
<evidence type="ECO:0000313" key="10">
    <source>
        <dbReference type="Proteomes" id="UP001295423"/>
    </source>
</evidence>
<gene>
    <name evidence="9" type="ORF">CYCCA115_LOCUS23215</name>
</gene>
<feature type="compositionally biased region" description="Polar residues" evidence="7">
    <location>
        <begin position="303"/>
        <end position="322"/>
    </location>
</feature>
<evidence type="ECO:0000256" key="6">
    <source>
        <dbReference type="ARBA" id="ARBA00045806"/>
    </source>
</evidence>
<dbReference type="EMBL" id="CAKOGP040002380">
    <property type="protein sequence ID" value="CAJ1968389.1"/>
    <property type="molecule type" value="Genomic_DNA"/>
</dbReference>
<evidence type="ECO:0000256" key="5">
    <source>
        <dbReference type="ARBA" id="ARBA00033726"/>
    </source>
</evidence>
<dbReference type="InterPro" id="IPR005046">
    <property type="entry name" value="DUF285"/>
</dbReference>
<sequence length="1081" mass="116265">MDGSITKSSKRSRSSGSRSSRRRSRRTSSTSNSPKRSNEPRRTKKSKEEHEAKDKARAERDCGTSRANAVDHTGVVAAAPVEPTKGRSNKYRSSKRKSQQDRVSKEDAVAKAMNFMNRASGDLITGPMPGAHPESRGTEPNTKDTKSFEQEGTKRSEAEGEANKKVPDSADVMDYADAVEPINGRSKHRRGKRKSQQDRYTKDAVAKVNNLMDRMSEPITGPMPGAHADSRGTQEAKDKSSGKERFRRPVGTQSVFTVEERARLEAYKGDNMDGLLMANAVDSNDADLAMALLNSMLDQNGDASGGASTTLDMSMDVTTSDDNSSRRTRDNNEDSNGRDWERFKQNKSVRICCYLLCFVVLAIGAVAAWLATRNDASNEPSQVGGIPNTENVTNVPMNTVTPTEDSFAITSTSGAPSESPNNDVEVAFEPPSIEDCAAIASGNAIQGQGTMPVQNYELELDATSFLPMDLSISAGIIEDKLRELMAPALTGCNQIVRKLRYHRHLDGGVFAYAVGNVAVDASGIEQVQCIDDSNPQCHRVIVALGIAVKDASVKVVDVIGELSAFFGGGSLEEKLELVGLYGSILVVNLGSVDPTSSPSISDKSPSAEPTTAPSVAFPTQREETTRPSASPEPEPPSSMPIQSPSESPSEYPTLAPVSGPTLPPTPQPTALPSSSPSLSPTSMPSQFPTTATVIDISTPAPSQMPSQMPSRSLSLNPSSISSLVPSNTPSNKPSNVPSNIQSNKPSNVPSNIPSNKPSNVPSNTPSNKPSNVPSNKPSNIPSTEPSSEPSQVVFSCFESNTELSGAVDEWFQSSELQAAVEVKYGPIGDWCFGAGVTSMSNLFRNRPSFDEDIGNWDVSSVTDMSRMFLNQFSTASSFNQDISSWDVSSVTNMEFMFYRARSFNQNLNSWDVSSVTDMLWMFNEARSFDGDISSWDVSSVTDMGQMFVSARAFNGDISRWNVSSVISMDGMFSQASSFDQDISSWDVSSVLNTLQMFGGASSFNQDISSWELSSVVSIIGMFDGASSFNQNLCPWGSVLPSNVVVKNAIPFDVFGSTSCPSESNPDVSSNPKGPFCHICQP</sequence>
<keyword evidence="10" id="KW-1185">Reference proteome</keyword>
<feature type="region of interest" description="Disordered" evidence="7">
    <location>
        <begin position="1"/>
        <end position="203"/>
    </location>
</feature>
<name>A0AAD2JNZ3_9STRA</name>
<feature type="compositionally biased region" description="Basic and acidic residues" evidence="7">
    <location>
        <begin position="36"/>
        <end position="63"/>
    </location>
</feature>
<feature type="compositionally biased region" description="Basic and acidic residues" evidence="7">
    <location>
        <begin position="228"/>
        <end position="244"/>
    </location>
</feature>
<dbReference type="AlphaFoldDB" id="A0AAD2JNZ3"/>
<feature type="compositionally biased region" description="Polar residues" evidence="7">
    <location>
        <begin position="731"/>
        <end position="790"/>
    </location>
</feature>
<dbReference type="PANTHER" id="PTHR44826:SF3">
    <property type="entry name" value="SPORE COAT PROTEIN SP85"/>
    <property type="match status" value="1"/>
</dbReference>
<dbReference type="Proteomes" id="UP001295423">
    <property type="component" value="Unassembled WGS sequence"/>
</dbReference>
<feature type="compositionally biased region" description="Basic residues" evidence="7">
    <location>
        <begin position="87"/>
        <end position="97"/>
    </location>
</feature>
<feature type="compositionally biased region" description="Low complexity" evidence="7">
    <location>
        <begin position="639"/>
        <end position="660"/>
    </location>
</feature>
<comment type="similarity">
    <text evidence="1">Belongs to the plasmodium circumsporozoite protein family.</text>
</comment>
<comment type="function">
    <text evidence="6">Essential sporozoite protein. In the mosquito vector, required for sporozoite development in the oocyst, migration through the vector hemolymph and entry into the vector salivary glands. In the vertebrate host, required for sporozoite migration through the host dermis and infection of host hepatocytes. Binds to highly sulfated heparan sulfate proteoglycans (HSPGs) on the surface of host hepatocytes.</text>
</comment>
<keyword evidence="8" id="KW-0812">Transmembrane</keyword>